<dbReference type="PRINTS" id="PR00455">
    <property type="entry name" value="HTHTETR"/>
</dbReference>
<proteinExistence type="predicted"/>
<name>A0ABU1US30_9ACTN</name>
<sequence length="205" mass="21781">MTVNEARTVSRAERQAQTRESLIAVAREMFLTDGYAATSLDKVALQAGFSKGAVYSNFAGKEELCMAVLDSIHEEQINGVVTAFTQGTDLEGRIDAFAAWAQEGVGKPSWTALEVEFAAVARQSPYVASELKKRHREIVAAAADLVRHVTKEAGIELKMPPEQAATVLLSLGIGLAALRSLDSSVDIGVLADTMRTLLSGGATTA</sequence>
<dbReference type="InterPro" id="IPR036271">
    <property type="entry name" value="Tet_transcr_reg_TetR-rel_C_sf"/>
</dbReference>
<organism evidence="4 5">
    <name type="scientific">Aeromicrobium panaciterrae</name>
    <dbReference type="NCBI Taxonomy" id="363861"/>
    <lineage>
        <taxon>Bacteria</taxon>
        <taxon>Bacillati</taxon>
        <taxon>Actinomycetota</taxon>
        <taxon>Actinomycetes</taxon>
        <taxon>Propionibacteriales</taxon>
        <taxon>Nocardioidaceae</taxon>
        <taxon>Aeromicrobium</taxon>
    </lineage>
</organism>
<feature type="DNA-binding region" description="H-T-H motif" evidence="2">
    <location>
        <begin position="39"/>
        <end position="58"/>
    </location>
</feature>
<protein>
    <submittedName>
        <fullName evidence="4">AcrR family transcriptional regulator</fullName>
    </submittedName>
</protein>
<dbReference type="SUPFAM" id="SSF46689">
    <property type="entry name" value="Homeodomain-like"/>
    <property type="match status" value="1"/>
</dbReference>
<evidence type="ECO:0000259" key="3">
    <source>
        <dbReference type="PROSITE" id="PS50977"/>
    </source>
</evidence>
<dbReference type="Gene3D" id="1.10.10.60">
    <property type="entry name" value="Homeodomain-like"/>
    <property type="match status" value="1"/>
</dbReference>
<dbReference type="PROSITE" id="PS50977">
    <property type="entry name" value="HTH_TETR_2"/>
    <property type="match status" value="1"/>
</dbReference>
<dbReference type="InterPro" id="IPR050109">
    <property type="entry name" value="HTH-type_TetR-like_transc_reg"/>
</dbReference>
<evidence type="ECO:0000256" key="1">
    <source>
        <dbReference type="ARBA" id="ARBA00023125"/>
    </source>
</evidence>
<dbReference type="PANTHER" id="PTHR30055:SF241">
    <property type="entry name" value="TRANSCRIPTIONAL REGULATORY PROTEIN"/>
    <property type="match status" value="1"/>
</dbReference>
<dbReference type="Proteomes" id="UP001257739">
    <property type="component" value="Unassembled WGS sequence"/>
</dbReference>
<dbReference type="SUPFAM" id="SSF48498">
    <property type="entry name" value="Tetracyclin repressor-like, C-terminal domain"/>
    <property type="match status" value="1"/>
</dbReference>
<feature type="domain" description="HTH tetR-type" evidence="3">
    <location>
        <begin position="16"/>
        <end position="76"/>
    </location>
</feature>
<dbReference type="InterPro" id="IPR009057">
    <property type="entry name" value="Homeodomain-like_sf"/>
</dbReference>
<dbReference type="EMBL" id="JAVDWH010000001">
    <property type="protein sequence ID" value="MDR7087952.1"/>
    <property type="molecule type" value="Genomic_DNA"/>
</dbReference>
<dbReference type="PANTHER" id="PTHR30055">
    <property type="entry name" value="HTH-TYPE TRANSCRIPTIONAL REGULATOR RUTR"/>
    <property type="match status" value="1"/>
</dbReference>
<dbReference type="Gene3D" id="1.10.357.10">
    <property type="entry name" value="Tetracycline Repressor, domain 2"/>
    <property type="match status" value="1"/>
</dbReference>
<keyword evidence="1 2" id="KW-0238">DNA-binding</keyword>
<evidence type="ECO:0000313" key="5">
    <source>
        <dbReference type="Proteomes" id="UP001257739"/>
    </source>
</evidence>
<reference evidence="4 5" key="1">
    <citation type="submission" date="2023-07" db="EMBL/GenBank/DDBJ databases">
        <title>Sorghum-associated microbial communities from plants grown in Nebraska, USA.</title>
        <authorList>
            <person name="Schachtman D."/>
        </authorList>
    </citation>
    <scope>NUCLEOTIDE SEQUENCE [LARGE SCALE GENOMIC DNA]</scope>
    <source>
        <strain evidence="4 5">BE248</strain>
    </source>
</reference>
<comment type="caution">
    <text evidence="4">The sequence shown here is derived from an EMBL/GenBank/DDBJ whole genome shotgun (WGS) entry which is preliminary data.</text>
</comment>
<dbReference type="Pfam" id="PF00440">
    <property type="entry name" value="TetR_N"/>
    <property type="match status" value="1"/>
</dbReference>
<keyword evidence="5" id="KW-1185">Reference proteome</keyword>
<dbReference type="RefSeq" id="WP_309972169.1">
    <property type="nucleotide sequence ID" value="NZ_JAVDWH010000001.1"/>
</dbReference>
<evidence type="ECO:0000256" key="2">
    <source>
        <dbReference type="PROSITE-ProRule" id="PRU00335"/>
    </source>
</evidence>
<dbReference type="InterPro" id="IPR001647">
    <property type="entry name" value="HTH_TetR"/>
</dbReference>
<evidence type="ECO:0000313" key="4">
    <source>
        <dbReference type="EMBL" id="MDR7087952.1"/>
    </source>
</evidence>
<accession>A0ABU1US30</accession>
<gene>
    <name evidence="4" type="ORF">J2X11_002791</name>
</gene>